<comment type="caution">
    <text evidence="2">The sequence shown here is derived from an EMBL/GenBank/DDBJ whole genome shotgun (WGS) entry which is preliminary data.</text>
</comment>
<geneLocation type="mitochondrion" evidence="2"/>
<organism evidence="2">
    <name type="scientific">Picea glauca</name>
    <name type="common">White spruce</name>
    <name type="synonym">Pinus glauca</name>
    <dbReference type="NCBI Taxonomy" id="3330"/>
    <lineage>
        <taxon>Eukaryota</taxon>
        <taxon>Viridiplantae</taxon>
        <taxon>Streptophyta</taxon>
        <taxon>Embryophyta</taxon>
        <taxon>Tracheophyta</taxon>
        <taxon>Spermatophyta</taxon>
        <taxon>Pinopsida</taxon>
        <taxon>Pinidae</taxon>
        <taxon>Conifers I</taxon>
        <taxon>Pinales</taxon>
        <taxon>Pinaceae</taxon>
        <taxon>Picea</taxon>
    </lineage>
</organism>
<keyword evidence="1" id="KW-0812">Transmembrane</keyword>
<keyword evidence="1" id="KW-0472">Membrane</keyword>
<gene>
    <name evidence="2" type="ORF">ABT39_MTgene702</name>
</gene>
<keyword evidence="2" id="KW-0496">Mitochondrion</keyword>
<keyword evidence="1" id="KW-1133">Transmembrane helix</keyword>
<reference evidence="2" key="1">
    <citation type="journal article" date="2015" name="Genome Biol. Evol.">
        <title>Organellar Genomes of White Spruce (Picea glauca): Assembly and Annotation.</title>
        <authorList>
            <person name="Jackman S.D."/>
            <person name="Warren R.L."/>
            <person name="Gibb E.A."/>
            <person name="Vandervalk B.P."/>
            <person name="Mohamadi H."/>
            <person name="Chu J."/>
            <person name="Raymond A."/>
            <person name="Pleasance S."/>
            <person name="Coope R."/>
            <person name="Wildung M.R."/>
            <person name="Ritland C.E."/>
            <person name="Bousquet J."/>
            <person name="Jones S.J."/>
            <person name="Bohlmann J."/>
            <person name="Birol I."/>
        </authorList>
    </citation>
    <scope>NUCLEOTIDE SEQUENCE [LARGE SCALE GENOMIC DNA]</scope>
    <source>
        <tissue evidence="2">Flushing bud</tissue>
    </source>
</reference>
<dbReference type="EMBL" id="LKAM01000001">
    <property type="protein sequence ID" value="KUM50856.1"/>
    <property type="molecule type" value="Genomic_DNA"/>
</dbReference>
<accession>A0A124GP52</accession>
<proteinExistence type="predicted"/>
<protein>
    <submittedName>
        <fullName evidence="2">Uncharacterized protein</fullName>
    </submittedName>
</protein>
<name>A0A124GP52_PICGL</name>
<feature type="transmembrane region" description="Helical" evidence="1">
    <location>
        <begin position="67"/>
        <end position="88"/>
    </location>
</feature>
<dbReference type="AlphaFoldDB" id="A0A124GP52"/>
<sequence length="93" mass="10384">MNECIFSLWIQSRLKFSNAFTRYQLSILAAATFISGAMSGANSTATLSWKADTVHIICCLVLDSLDLLTTDFLCLVIYSHCLLIYFFLGGFNK</sequence>
<evidence type="ECO:0000313" key="2">
    <source>
        <dbReference type="EMBL" id="KUM50856.1"/>
    </source>
</evidence>
<evidence type="ECO:0000256" key="1">
    <source>
        <dbReference type="SAM" id="Phobius"/>
    </source>
</evidence>